<evidence type="ECO:0000313" key="5">
    <source>
        <dbReference type="EMBL" id="CEL70414.1"/>
    </source>
</evidence>
<dbReference type="RefSeq" id="XP_003885698.1">
    <property type="nucleotide sequence ID" value="XM_003885649.1"/>
</dbReference>
<evidence type="ECO:0000313" key="4">
    <source>
        <dbReference type="EMBL" id="CBZ55672.1"/>
    </source>
</evidence>
<dbReference type="VEuPathDB" id="ToxoDB:NCLIV_060960"/>
<dbReference type="eggNOG" id="ENOG502SCMZ">
    <property type="taxonomic scope" value="Eukaryota"/>
</dbReference>
<feature type="compositionally biased region" description="Polar residues" evidence="2">
    <location>
        <begin position="4555"/>
        <end position="4566"/>
    </location>
</feature>
<reference evidence="4" key="1">
    <citation type="submission" date="2011-02" db="EMBL/GenBank/DDBJ databases">
        <authorList>
            <person name="Aslett M."/>
        </authorList>
    </citation>
    <scope>NUCLEOTIDE SEQUENCE</scope>
    <source>
        <strain evidence="4">Liverpool</strain>
    </source>
</reference>
<keyword evidence="3" id="KW-0472">Membrane</keyword>
<feature type="region of interest" description="Disordered" evidence="2">
    <location>
        <begin position="4604"/>
        <end position="4624"/>
    </location>
</feature>
<feature type="coiled-coil region" evidence="1">
    <location>
        <begin position="2170"/>
        <end position="2221"/>
    </location>
</feature>
<dbReference type="OMA" id="CQEGQTL"/>
<feature type="coiled-coil region" evidence="1">
    <location>
        <begin position="239"/>
        <end position="280"/>
    </location>
</feature>
<dbReference type="PANTHER" id="PTHR43941:SF1">
    <property type="entry name" value="STRUCTURAL MAINTENANCE OF CHROMOSOMES PROTEIN 2"/>
    <property type="match status" value="1"/>
</dbReference>
<keyword evidence="3" id="KW-1133">Transmembrane helix</keyword>
<reference evidence="5" key="4">
    <citation type="journal article" date="2015" name="PLoS ONE">
        <title>Comprehensive Evaluation of Toxoplasma gondii VEG and Neospora caninum LIV Genomes with Tachyzoite Stage Transcriptome and Proteome Defines Novel Transcript Features.</title>
        <authorList>
            <person name="Ramaprasad A."/>
            <person name="Mourier T."/>
            <person name="Naeem R."/>
            <person name="Malas T.B."/>
            <person name="Moussa E."/>
            <person name="Panigrahi A."/>
            <person name="Vermont S.J."/>
            <person name="Otto T.D."/>
            <person name="Wastling J."/>
            <person name="Pain A."/>
        </authorList>
    </citation>
    <scope>NUCLEOTIDE SEQUENCE</scope>
    <source>
        <strain evidence="5">Liverpool</strain>
    </source>
</reference>
<feature type="compositionally biased region" description="Acidic residues" evidence="2">
    <location>
        <begin position="4575"/>
        <end position="4588"/>
    </location>
</feature>
<evidence type="ECO:0000256" key="3">
    <source>
        <dbReference type="SAM" id="Phobius"/>
    </source>
</evidence>
<feature type="region of interest" description="Disordered" evidence="2">
    <location>
        <begin position="2830"/>
        <end position="2859"/>
    </location>
</feature>
<feature type="coiled-coil region" evidence="1">
    <location>
        <begin position="474"/>
        <end position="501"/>
    </location>
</feature>
<feature type="region of interest" description="Disordered" evidence="2">
    <location>
        <begin position="4554"/>
        <end position="4588"/>
    </location>
</feature>
<feature type="region of interest" description="Disordered" evidence="2">
    <location>
        <begin position="3705"/>
        <end position="3753"/>
    </location>
</feature>
<organism evidence="4 6">
    <name type="scientific">Neospora caninum (strain Liverpool)</name>
    <dbReference type="NCBI Taxonomy" id="572307"/>
    <lineage>
        <taxon>Eukaryota</taxon>
        <taxon>Sar</taxon>
        <taxon>Alveolata</taxon>
        <taxon>Apicomplexa</taxon>
        <taxon>Conoidasida</taxon>
        <taxon>Coccidia</taxon>
        <taxon>Eucoccidiorida</taxon>
        <taxon>Eimeriorina</taxon>
        <taxon>Sarcocystidae</taxon>
        <taxon>Neospora</taxon>
    </lineage>
</organism>
<evidence type="ECO:0000313" key="6">
    <source>
        <dbReference type="Proteomes" id="UP000007494"/>
    </source>
</evidence>
<feature type="coiled-coil region" evidence="1">
    <location>
        <begin position="3835"/>
        <end position="3862"/>
    </location>
</feature>
<feature type="coiled-coil region" evidence="1">
    <location>
        <begin position="1144"/>
        <end position="1171"/>
    </location>
</feature>
<feature type="region of interest" description="Disordered" evidence="2">
    <location>
        <begin position="3627"/>
        <end position="3648"/>
    </location>
</feature>
<evidence type="ECO:0000256" key="2">
    <source>
        <dbReference type="SAM" id="MobiDB-lite"/>
    </source>
</evidence>
<feature type="compositionally biased region" description="Basic and acidic residues" evidence="2">
    <location>
        <begin position="3628"/>
        <end position="3638"/>
    </location>
</feature>
<feature type="transmembrane region" description="Helical" evidence="3">
    <location>
        <begin position="4682"/>
        <end position="4705"/>
    </location>
</feature>
<dbReference type="PANTHER" id="PTHR43941">
    <property type="entry name" value="STRUCTURAL MAINTENANCE OF CHROMOSOMES PROTEIN 2"/>
    <property type="match status" value="1"/>
</dbReference>
<feature type="region of interest" description="Disordered" evidence="2">
    <location>
        <begin position="4230"/>
        <end position="4254"/>
    </location>
</feature>
<feature type="coiled-coil region" evidence="1">
    <location>
        <begin position="1302"/>
        <end position="1329"/>
    </location>
</feature>
<keyword evidence="3" id="KW-0812">Transmembrane</keyword>
<feature type="region of interest" description="Disordered" evidence="2">
    <location>
        <begin position="329"/>
        <end position="348"/>
    </location>
</feature>
<evidence type="ECO:0000256" key="1">
    <source>
        <dbReference type="SAM" id="Coils"/>
    </source>
</evidence>
<proteinExistence type="predicted"/>
<gene>
    <name evidence="5" type="ORF">BN1204_060960</name>
    <name evidence="4" type="ORF">NCLIV_060960</name>
</gene>
<feature type="coiled-coil region" evidence="1">
    <location>
        <begin position="3759"/>
        <end position="3810"/>
    </location>
</feature>
<protein>
    <submittedName>
        <fullName evidence="5">Membrane attachment protein, putative</fullName>
    </submittedName>
    <submittedName>
        <fullName evidence="4">Putative membrane attachment protein</fullName>
    </submittedName>
</protein>
<name>F0VPM5_NEOCL</name>
<keyword evidence="1" id="KW-0175">Coiled coil</keyword>
<dbReference type="GeneID" id="13441103"/>
<accession>F0VPM5</accession>
<dbReference type="InParanoid" id="F0VPM5"/>
<reference evidence="6" key="3">
    <citation type="journal article" date="2012" name="PLoS Pathog.">
        <title>Comparative genomics of the apicomplexan parasites Toxoplasma gondii and Neospora caninum: Coccidia differing in host range and transmission strategy.</title>
        <authorList>
            <person name="Reid A.J."/>
            <person name="Vermont S.J."/>
            <person name="Cotton J.A."/>
            <person name="Harris D."/>
            <person name="Hill-Cawthorne G.A."/>
            <person name="Konen-Waisman S."/>
            <person name="Latham S.M."/>
            <person name="Mourier T."/>
            <person name="Norton R."/>
            <person name="Quail M.A."/>
            <person name="Sanders M."/>
            <person name="Shanmugam D."/>
            <person name="Sohal A."/>
            <person name="Wasmuth J.D."/>
            <person name="Brunk B."/>
            <person name="Grigg M.E."/>
            <person name="Howard J.C."/>
            <person name="Parkinson J."/>
            <person name="Roos D.S."/>
            <person name="Trees A.J."/>
            <person name="Berriman M."/>
            <person name="Pain A."/>
            <person name="Wastling J.M."/>
        </authorList>
    </citation>
    <scope>NUCLEOTIDE SEQUENCE [LARGE SCALE GENOMIC DNA]</scope>
    <source>
        <strain evidence="6">Liverpool</strain>
    </source>
</reference>
<dbReference type="EMBL" id="FR823393">
    <property type="protein sequence ID" value="CBZ55672.1"/>
    <property type="molecule type" value="Genomic_DNA"/>
</dbReference>
<sequence>MKSSRNRPDEEAVEFVAVALPSLRHRENLDSLSFDLQPELGPTKKADATPAAPADDLTGFGKIFDLAETSPPEAEAVLSLQEEAVLPADEESFIEGLNRQIGNAPQEQKREKKEVANPLAFVTGVDTYKKDIPKIGAAFEEPVRLKRARILIDQGRAAGLVVERMVSVLERGTTRIDKLMKNAQRLPDGDVTQKFEALSLLTTHVNGRQQLLEGQAKARSRLKTLLSELSVELKWIELNAAQTNETRQLEEEGRRLSERIASKRQKLDRAELALKKTMNNATSLVDAALAAIASGALARAEKGLEKGQKVEEHRNQLVQVFRKAGETAHTCKQLQKSGPKSKGDSAPHSALGRAIRAQALLERLMKNGSSARKSLEAAMVALNDVSDVATTVSGIIEMEPLASSPAEPVKEKITAARDRAHSVVDLHDILTNALVQDARLAFRALRHAYLACDAATAGFWVALKRALQARMLRHETVKKLRNVLERKLAMAKKQIALMKDMGTVSELSLKTVPALAATGLTEAVAELNRAGARLKALDLAMARAYAVQVGFVALPNFRNQMAAAQRHIRRRFWSAPHRQLADLIASGMDTAKAGAAMVPSLAAQFRNLNAQRVTSLSDSRAALVKVQAGVLAASRNADRVTDFVADYTRSRPELAEADAIFRAALVDVKEPPSATKKDKTSRERKKAKATEAEVTYEQRYVAMVFALQAFAVLRESFAVANLSEFSDRQRLLKVHLDEVRKVLRTGVNKWTPAVVTSKLKNVRNNLRRVTRRAAVVANVYHQLMTQMQMRAKTLATVLHDFYITTGNVFREDLGSAKRLLVAAVAGRRDLVSTVEKYKNACGVLKRLTDPQATPLKFEAAERLLEVVLKLDSLVDRLWEAFSVAHVSLQDTLATMKRREALMPRAIKGVSARSRTDIEKASQSVWRSAREAYDVLLKAQAVVATWREAATEMLRRSIAKKLTEIQDQARQILSGATRQTQAARRLNRIAVRSRTVDFSALDADARATWKADLGSLNEAEASLPVQAQWQQTAAKYISDMGLWMRGRRWDFYGKGADLDYRTALHLNKAAENALQELRTALKTLDASLHVARGEMGAMRMALLMAEENSLAAELAARAETMARVARSTKKALKSALEKAKIPKPNDRMERHLSRIQARVKRALKKYDAAVKQVPTPEQLWDEMTKSEDEAQRLAAKHPDLAEDASGLTQILEEGRSSMESLRKSQQSAEGEVEALRRLEISVQTDVRLLELKRLLLAGETRVREAAASASALNKRERAVLSEVFDAQGADPCDPDCTGVSALLARSRELLQEATDQRAVWKEDLNATNRELALDEKWTPPQEDTLSEAMNRVALAVAQLRNTTATHTAELKEQLASEEATHTALQTAVQALENRVARVRLTARREHVDEVARKAAIVRKAIGDVSGTVAGLRGRLLAIQNVLEHRQSRRGLSDEAIVAKAKTMDANFDRVSEDLDHAHADAWTELNTVHGPELKTLLEALESREFMDKSLAAEADALAKRLADDQAALVAAQKSIAELDALFAAVSRLDSQRRSQDQVYVIRLRLESLEKETAALVDRHKAMERRLTEQAARGAELPDGLAEAAAVSADPNGVAQFGDDPVAALVHIEDWLMQSEGLLSQVKALDEDASQHIQSVTDSQREIKEQMANAYLHSSPEDLVGLGHESEAHQERLQKMLKEVKDAQASTTQASASLDEQARGVSARIVSLRAAAAQAEILGKTAEQRQLNSVVADLLTRHASLATQLTHFRSFLEGHEAFVLQRSSRLAGLLSRNDVEEIDRRRALVADGAAKLRSVWEAHARERSAFEQVQRELQLAQFPKEKLQEYRKYPRLTAALDELQARSKGNVHLVEEGAKAIQVMSAEFADIDKRARYVAEVALTARLFYTLTADQTAAKERIKKVTEAATEMHQHAARLISELSAALSRAERLAAAGSPFEVGPGTRETLGAARQSLEAKPASQWTRELANVATHLQQLDEQLRNLQAPMSESGVFSDDLATVRATQAALHKDLERSQAVVTAAERKQYDLHLATTAASDFFYGVTLSTARDQVLKLAAEEDARHVEIDRLRSQIVGLLRDLKAVATAAWAPAGVDWEDASSVLAVRAQEVADRQRKLADLAREVSRQKGLAGERAEATRRLLGRWGEQPGLEQSAAALRNAVAQSEGQLKECEDLLTEAGLHLSTVDRVKRELEVMVELARAHERQRGLQKEMQRVSAVLEHSLGTAQSVHASLKRSLLSPLTDEAETEDVPDFATANAVVAATKQVEKDTTSSLVGMAKEIAKLDRDLATLSTKTQAESGSLRTRVQTVQDNQAELRGAISQLRGSLESLAQAGRNLEEVTRDFAGHVRRQELALAQNQIAAKIEEQRALAAEVARDGVEVDRLRQDVDKLLASLRQLTGDSSGADPLERFGFRPRALHPLGDDHVEKAEELAAHLSEAAARVRSAQAELAHAESSWKRFGRLREPMKVLRELTEKSAQAVNTLGIKLANILADLAGVEKLAESSDFSALVVDVHDAVGKLAVEAERIIQEAKAVQGAAASAAKACRTEMVTVMMLRSSEADDAILAERAAAYQAAVSVLEDGTVKTRKWGQTITQIKGSSRAMSETVRILKQVEPKRQIRDGLRTIVGRLELLAPVIDRAEAEVDAAEKILQALVEDASALRMHVKSVAGEAERTLKALVSRVDAWQTEVETMASQAAALRKESKAGMRTLLAAAREDSPIEFAADLDATVAGLEDAARSAKAWLDRTRQVQGEISAVTRDLEQFQSELLDEGRESIRGRALTTSAETAAALARLAADLEDFVSDIESVKPLANRGSGRSRKQAASQDQAHDRQIAKEVQAVETRVEETAGVMRRLSESFAAKKPSADFATAAELWEAREALRPIELETRGALDRLENLLASAKTTKQEIETTLASTQQAQRGSADGQQADEGLVEQLQALGERLDEAIRRGGDSAASVALWLRQDGMVAADEENLRRLFADTENVRDMLVRAEHAIDSYAEESSQQRAVVSDATELTSRFQRNTAALADLDAATCQCSSGLCPLNELGSAVASVETVATEAKTAVANLAAAVQAARYVAQESVKAPAYLRVYVARAQDLVHWADARLKELQSDCSVLDEDFELLKAEAENLTQTVRDLFRRRLSQKLAVVAGVAEQLEEKKLSLEQTARGVQALQEQLMRLDKTAEAGQKVEAAEQTLAAAEARLREADDEARDMRKLQQGAPEKRPATCVSTCFLAEAAEAWQGNVAKSHAQAASLVEAAARLVVEIEADVEAIRGLRDSVVSSSAAGDPRFAPGREFLDNLQTAKDHFAGLLDRAEVLVEAVESRQSALPVPGDLVEGLASSVAVDALAKISQDLGEAARLTARCRQTVPALRRYERLARANLEDALEVSEGPQAAATRAAVEKVAKQVGKETARMHSVAAAVERAEDRLLKYSRNAVSHSVDLLVRAANRNDAQAKELAVAFRGLADLHAAAMNLQTARFHTPRHAKVPAHEAAERVEAAQATLAEQAEVAKQIVAGSAFVRGGAGAIRAAEMLLEHALLTPAQTEDLGVVREDGAEAMATEHLRRARGLVRQMASVARLLKVGGKPSAYLAFPLQRLATRARLGRHARDGRQRDGEAATQSPIQLRNSAAASVARVAEHRRQAQVSLAFVKERLDRLKAARQSLEQASERQREVALKLESLQRAAGDDEGESGVASAQPRRLAASPRPSVRRASGEASMGKSEMSRLSNRRRRTAAILAAQNDLRRAQKALADVTKTAEAMSSSQEEVEKHLRELNAMSKAVEAVAREGPVGSDVAEMQLEIEEMVEEGRRLFGEYAAQLKEMNSERSKLEAEFAVQSAATERLVGDVAPSEEELLVIMVEQARSVLAQMHEGHEEAARLVSDIRSLPMRGFGSDAVARKQEARRLSGMVGTLAQVAQESSEVALEAIEVLESLGDDAAPARAGQPRDGSEISEISQQAAEEAAALRKQLHTLQDAFRARQREAEEGIIETPRDASLLLSLSSTLVHIGRTTSHVAAKVKALRASRVELAALSRALEEAAKKDSTPEEASAASWTEIVEALAGLQSRVKKADEKATALGGSAQALANAASEDLGNAQTVLSGCTKNLDEVLVARCQELETAVKTASEQALPDLRASISETGALQAVVLDKQHVLLTTVTAKAKNALQTNMAQAEEISVRSNGFLSDLRKTADELRALVAAAKEGNATAGISQPLGRGESQLQSEPGKEPGGQTVVDKELVSTAKQIAGHGAALAKSLSIGATAMRATLMPRSVGEALHEASLVAGIEQHERSVQAQTQRWEQEVTQVVAEMQDAVAELQRAYRPTDPTYVRHEVVANLAVVSALLRSGDGAQESTVDSIPQLFKAAILLSRAKALLRSVSEPGENQAPPVDNSDLEAKAEELGRRLQDYMQQYNLGQFDAFVSSTGSGAWAAEDLGLAPRVEAALAALGRMQAEAAKLMRARSNAQDVDAEEDARLQAQLKERLHHVSAETRRALGMLQSTLLNGVQRNDAKIQRLVATLAQGADLASRLTRETTATASGSGQASWDRGAGNGDEENSEAPSEDPEATLAQMALLLERVQEEAAGSETHDESLPAAESKDPETLATFQKITQDIQSRNAAVSQSLNAASASKSEEAPAEYVERLSQVMEQADQNRKNLEVGLAVGLGIVLFLIVVVAVALVLVKRRLRRRLAVLTRSEATGCRSNN</sequence>
<dbReference type="OrthoDB" id="331760at2759"/>
<feature type="coiled-coil region" evidence="1">
    <location>
        <begin position="3125"/>
        <end position="3236"/>
    </location>
</feature>
<dbReference type="EMBL" id="LN714487">
    <property type="protein sequence ID" value="CEL70414.1"/>
    <property type="molecule type" value="Genomic_DNA"/>
</dbReference>
<feature type="coiled-coil region" evidence="1">
    <location>
        <begin position="2442"/>
        <end position="2472"/>
    </location>
</feature>
<feature type="compositionally biased region" description="Basic and acidic residues" evidence="2">
    <location>
        <begin position="4609"/>
        <end position="4624"/>
    </location>
</feature>
<reference evidence="4" key="2">
    <citation type="submission" date="2011-03" db="EMBL/GenBank/DDBJ databases">
        <title>Comparative genomics and transcriptomics of Neospora caninum and Toxoplasma gondii.</title>
        <authorList>
            <person name="Reid A.J."/>
            <person name="Sohal A."/>
            <person name="Harris D."/>
            <person name="Quail M."/>
            <person name="Sanders M."/>
            <person name="Berriman M."/>
            <person name="Wastling J.M."/>
            <person name="Pain A."/>
        </authorList>
    </citation>
    <scope>NUCLEOTIDE SEQUENCE</scope>
    <source>
        <strain evidence="4">Liverpool</strain>
    </source>
</reference>
<dbReference type="Proteomes" id="UP000007494">
    <property type="component" value="Chromosome XII"/>
</dbReference>
<keyword evidence="6" id="KW-1185">Reference proteome</keyword>